<evidence type="ECO:0000256" key="1">
    <source>
        <dbReference type="ARBA" id="ARBA00001946"/>
    </source>
</evidence>
<dbReference type="AlphaFoldDB" id="G8C3V9"/>
<dbReference type="GO" id="GO:0000287">
    <property type="term" value="F:magnesium ion binding"/>
    <property type="evidence" value="ECO:0007669"/>
    <property type="project" value="InterPro"/>
</dbReference>
<accession>G8C3V9</accession>
<protein>
    <recommendedName>
        <fullName evidence="2">inorganic diphosphatase</fullName>
        <ecNumber evidence="2">3.6.1.1</ecNumber>
    </recommendedName>
</protein>
<gene>
    <name evidence="6" type="primary">ppa</name>
    <name evidence="6" type="ORF">MHM_04890</name>
</gene>
<keyword evidence="5" id="KW-0460">Magnesium</keyword>
<dbReference type="Gene3D" id="3.90.80.10">
    <property type="entry name" value="Inorganic pyrophosphatase"/>
    <property type="match status" value="1"/>
</dbReference>
<evidence type="ECO:0000256" key="4">
    <source>
        <dbReference type="ARBA" id="ARBA00022801"/>
    </source>
</evidence>
<evidence type="ECO:0000313" key="6">
    <source>
        <dbReference type="EMBL" id="CCE67007.1"/>
    </source>
</evidence>
<evidence type="ECO:0000256" key="3">
    <source>
        <dbReference type="ARBA" id="ARBA00022723"/>
    </source>
</evidence>
<dbReference type="PATRIC" id="fig|1116213.3.peg.530"/>
<dbReference type="EMBL" id="HE613254">
    <property type="protein sequence ID" value="CCE67007.1"/>
    <property type="molecule type" value="Genomic_DNA"/>
</dbReference>
<dbReference type="Pfam" id="PF00719">
    <property type="entry name" value="Pyrophosphatase"/>
    <property type="match status" value="1"/>
</dbReference>
<sequence length="158" mass="18168">MNNIYECFIEISKNSNVKYEFTNSKLKLDRVLFGAEVYPQNYGFITDTIGEDGDPLDVVLISNISLHPGVYADGRILGALEMIDSGENDLKVIAILNKDPRLSHITKLEEIPNHWLIELKQFFLNYKKLENKEVKLGEFISLSKTLEIVEESKQRYKV</sequence>
<dbReference type="RefSeq" id="WP_015511872.1">
    <property type="nucleotide sequence ID" value="NC_021007.1"/>
</dbReference>
<reference evidence="6" key="2">
    <citation type="submission" date="2011-11" db="EMBL/GenBank/DDBJ databases">
        <authorList>
            <person name="Barker E."/>
        </authorList>
    </citation>
    <scope>NUCLEOTIDE SEQUENCE</scope>
    <source>
        <strain evidence="6">Birmingham 1</strain>
    </source>
</reference>
<dbReference type="GO" id="GO:0004427">
    <property type="term" value="F:inorganic diphosphate phosphatase activity"/>
    <property type="evidence" value="ECO:0007669"/>
    <property type="project" value="UniProtKB-EC"/>
</dbReference>
<keyword evidence="3" id="KW-0479">Metal-binding</keyword>
<keyword evidence="4 6" id="KW-0378">Hydrolase</keyword>
<proteinExistence type="predicted"/>
<comment type="cofactor">
    <cofactor evidence="1">
        <name>Mg(2+)</name>
        <dbReference type="ChEBI" id="CHEBI:18420"/>
    </cofactor>
</comment>
<dbReference type="KEGG" id="mhb:MHM_04890"/>
<dbReference type="GO" id="GO:0005737">
    <property type="term" value="C:cytoplasm"/>
    <property type="evidence" value="ECO:0007669"/>
    <property type="project" value="InterPro"/>
</dbReference>
<dbReference type="OrthoDB" id="5187599at2"/>
<dbReference type="EC" id="3.6.1.1" evidence="2"/>
<dbReference type="PROSITE" id="PS00387">
    <property type="entry name" value="PPASE"/>
    <property type="match status" value="1"/>
</dbReference>
<name>G8C3V9_9MOLU</name>
<reference evidence="6" key="1">
    <citation type="submission" date="2011-11" db="EMBL/GenBank/DDBJ databases">
        <title>Complete genome sequence of Candidatus Mycoplasma haemominutum.</title>
        <authorList>
            <person name="Barker E.N."/>
            <person name="Darby A.C."/>
            <person name="Helps C.R."/>
            <person name="Peters I.R."/>
            <person name="Hughes M.A."/>
            <person name="Radford A.D."/>
            <person name="Novacco M."/>
            <person name="Boretti F."/>
            <person name="Hofmann-Lehmann R."/>
            <person name="Tasker S."/>
        </authorList>
    </citation>
    <scope>NUCLEOTIDE SEQUENCE</scope>
    <source>
        <strain evidence="6">Birmingham 1</strain>
    </source>
</reference>
<dbReference type="InterPro" id="IPR008162">
    <property type="entry name" value="Pyrophosphatase"/>
</dbReference>
<evidence type="ECO:0000256" key="2">
    <source>
        <dbReference type="ARBA" id="ARBA00012146"/>
    </source>
</evidence>
<dbReference type="InterPro" id="IPR036649">
    <property type="entry name" value="Pyrophosphatase_sf"/>
</dbReference>
<evidence type="ECO:0000256" key="5">
    <source>
        <dbReference type="ARBA" id="ARBA00022842"/>
    </source>
</evidence>
<organism evidence="6">
    <name type="scientific">Candidatus Mycoplasma haematominutum 'Birmingham 1'</name>
    <dbReference type="NCBI Taxonomy" id="1116213"/>
    <lineage>
        <taxon>Bacteria</taxon>
        <taxon>Bacillati</taxon>
        <taxon>Mycoplasmatota</taxon>
        <taxon>Mollicutes</taxon>
        <taxon>Mycoplasmataceae</taxon>
        <taxon>Mycoplasma</taxon>
    </lineage>
</organism>
<dbReference type="SUPFAM" id="SSF50324">
    <property type="entry name" value="Inorganic pyrophosphatase"/>
    <property type="match status" value="1"/>
</dbReference>
<dbReference type="HOGENOM" id="CLU_073198_1_2_14"/>
<dbReference type="GO" id="GO:0006796">
    <property type="term" value="P:phosphate-containing compound metabolic process"/>
    <property type="evidence" value="ECO:0007669"/>
    <property type="project" value="InterPro"/>
</dbReference>
<dbReference type="CDD" id="cd00412">
    <property type="entry name" value="pyrophosphatase"/>
    <property type="match status" value="1"/>
</dbReference>
<dbReference type="PANTHER" id="PTHR10286">
    <property type="entry name" value="INORGANIC PYROPHOSPHATASE"/>
    <property type="match status" value="1"/>
</dbReference>